<dbReference type="AlphaFoldDB" id="A0A2I1M395"/>
<dbReference type="EMBL" id="PKGU01000004">
    <property type="protein sequence ID" value="PKZ14588.1"/>
    <property type="molecule type" value="Genomic_DNA"/>
</dbReference>
<gene>
    <name evidence="1" type="ORF">CYJ32_06535</name>
</gene>
<dbReference type="RefSeq" id="WP_101541506.1">
    <property type="nucleotide sequence ID" value="NZ_JASODL010000001.1"/>
</dbReference>
<dbReference type="Proteomes" id="UP000242263">
    <property type="component" value="Unassembled WGS sequence"/>
</dbReference>
<accession>A0A2I1M395</accession>
<organism evidence="1 2">
    <name type="scientific">Alloscardovia omnicolens</name>
    <dbReference type="NCBI Taxonomy" id="419015"/>
    <lineage>
        <taxon>Bacteria</taxon>
        <taxon>Bacillati</taxon>
        <taxon>Actinomycetota</taxon>
        <taxon>Actinomycetes</taxon>
        <taxon>Bifidobacteriales</taxon>
        <taxon>Bifidobacteriaceae</taxon>
        <taxon>Alloscardovia</taxon>
    </lineage>
</organism>
<proteinExistence type="predicted"/>
<protein>
    <submittedName>
        <fullName evidence="1">Uncharacterized protein</fullName>
    </submittedName>
</protein>
<evidence type="ECO:0000313" key="1">
    <source>
        <dbReference type="EMBL" id="PKZ14588.1"/>
    </source>
</evidence>
<sequence length="297" mass="33958">MKKSFSESEKHILKLFSVGTKFKDQATQYTVVNSGKPTCMKGEPKTDIYISAISNNNELKEYKISFKKKNADFLENKIGAERAQQLFGDSWQEIIYSAIKDHIDEFRARPLIYKTRGKRTEQGSITLGWKFELLIRKSGQLSGNMNLTRSQVLDVYAGTNISEDKRDAYVKNKIIPNSGIANYILFENSDINTAQQAIDELITVNDFATMHPSIYFACKALNYRTFKNRFDGNRPLAVYIDWFISREKLAYKINFDQPLAHGGNEIKDNLINALRYIGAESTDDLSDMNVLNTQCIH</sequence>
<comment type="caution">
    <text evidence="1">The sequence shown here is derived from an EMBL/GenBank/DDBJ whole genome shotgun (WGS) entry which is preliminary data.</text>
</comment>
<reference evidence="1 2" key="1">
    <citation type="submission" date="2017-12" db="EMBL/GenBank/DDBJ databases">
        <title>Phylogenetic diversity of female urinary microbiome.</title>
        <authorList>
            <person name="Thomas-White K."/>
            <person name="Wolfe A.J."/>
        </authorList>
    </citation>
    <scope>NUCLEOTIDE SEQUENCE [LARGE SCALE GENOMIC DNA]</scope>
    <source>
        <strain evidence="1 2">UMB0064</strain>
    </source>
</reference>
<name>A0A2I1M395_9BIFI</name>
<evidence type="ECO:0000313" key="2">
    <source>
        <dbReference type="Proteomes" id="UP000242263"/>
    </source>
</evidence>